<keyword evidence="13" id="KW-1185">Reference proteome</keyword>
<dbReference type="Pfam" id="PF04612">
    <property type="entry name" value="T2SSM"/>
    <property type="match status" value="1"/>
</dbReference>
<keyword evidence="5 10" id="KW-0997">Cell inner membrane</keyword>
<feature type="transmembrane region" description="Helical" evidence="11">
    <location>
        <begin position="18"/>
        <end position="39"/>
    </location>
</feature>
<keyword evidence="4 10" id="KW-1003">Cell membrane</keyword>
<keyword evidence="6 11" id="KW-0812">Transmembrane</keyword>
<reference evidence="12 13" key="1">
    <citation type="submission" date="2016-09" db="EMBL/GenBank/DDBJ databases">
        <authorList>
            <person name="Doonan J."/>
            <person name="Pachebat J.A."/>
            <person name="Golyshin P.N."/>
            <person name="Denman S."/>
            <person name="Mcdonald J.E."/>
        </authorList>
    </citation>
    <scope>NUCLEOTIDE SEQUENCE [LARGE SCALE GENOMIC DNA]</scope>
    <source>
        <strain evidence="12 13">NCPPB 3934</strain>
    </source>
</reference>
<gene>
    <name evidence="12" type="ORF">BIY29_16735</name>
</gene>
<dbReference type="Gene3D" id="3.30.1360.100">
    <property type="entry name" value="General secretion pathway protein M, EpsM"/>
    <property type="match status" value="1"/>
</dbReference>
<name>A0A421DK16_9GAMM</name>
<dbReference type="GO" id="GO:0005886">
    <property type="term" value="C:plasma membrane"/>
    <property type="evidence" value="ECO:0007669"/>
    <property type="project" value="UniProtKB-SubCell"/>
</dbReference>
<evidence type="ECO:0000256" key="10">
    <source>
        <dbReference type="PIRNR" id="PIRNR006291"/>
    </source>
</evidence>
<evidence type="ECO:0000256" key="5">
    <source>
        <dbReference type="ARBA" id="ARBA00022519"/>
    </source>
</evidence>
<evidence type="ECO:0000256" key="4">
    <source>
        <dbReference type="ARBA" id="ARBA00022475"/>
    </source>
</evidence>
<comment type="subcellular location">
    <subcellularLocation>
        <location evidence="1">Cell inner membrane</location>
        <topology evidence="1">Single-pass membrane protein</topology>
    </subcellularLocation>
</comment>
<evidence type="ECO:0000256" key="8">
    <source>
        <dbReference type="ARBA" id="ARBA00022989"/>
    </source>
</evidence>
<dbReference type="RefSeq" id="WP_121576301.1">
    <property type="nucleotide sequence ID" value="NZ_MJLZ01000050.1"/>
</dbReference>
<organism evidence="12 13">
    <name type="scientific">Brenneria alni</name>
    <dbReference type="NCBI Taxonomy" id="71656"/>
    <lineage>
        <taxon>Bacteria</taxon>
        <taxon>Pseudomonadati</taxon>
        <taxon>Pseudomonadota</taxon>
        <taxon>Gammaproteobacteria</taxon>
        <taxon>Enterobacterales</taxon>
        <taxon>Pectobacteriaceae</taxon>
        <taxon>Brenneria</taxon>
    </lineage>
</organism>
<dbReference type="Proteomes" id="UP000285648">
    <property type="component" value="Unassembled WGS sequence"/>
</dbReference>
<comment type="function">
    <text evidence="10">Inner membrane component of the type II secretion system required for the energy-dependent secretion of extracellular factors such as proteases and toxins from the periplasm.</text>
</comment>
<evidence type="ECO:0000256" key="6">
    <source>
        <dbReference type="ARBA" id="ARBA00022692"/>
    </source>
</evidence>
<proteinExistence type="inferred from homology"/>
<accession>A0A421DK16</accession>
<evidence type="ECO:0000256" key="9">
    <source>
        <dbReference type="ARBA" id="ARBA00023136"/>
    </source>
</evidence>
<evidence type="ECO:0000256" key="7">
    <source>
        <dbReference type="ARBA" id="ARBA00022927"/>
    </source>
</evidence>
<dbReference type="PIRSF" id="PIRSF006291">
    <property type="entry name" value="GspM"/>
    <property type="match status" value="1"/>
</dbReference>
<evidence type="ECO:0000313" key="12">
    <source>
        <dbReference type="EMBL" id="RLM19424.1"/>
    </source>
</evidence>
<comment type="similarity">
    <text evidence="2 10">Belongs to the GSP M family.</text>
</comment>
<keyword evidence="7 10" id="KW-0653">Protein transport</keyword>
<dbReference type="OrthoDB" id="6624834at2"/>
<protein>
    <recommendedName>
        <fullName evidence="10">Type II secretion system protein M</fullName>
        <shortName evidence="10">T2SS protein M</shortName>
    </recommendedName>
    <alternativeName>
        <fullName evidence="10">General secretion pathway protein M</fullName>
    </alternativeName>
</protein>
<evidence type="ECO:0000256" key="1">
    <source>
        <dbReference type="ARBA" id="ARBA00004377"/>
    </source>
</evidence>
<evidence type="ECO:0000313" key="13">
    <source>
        <dbReference type="Proteomes" id="UP000285648"/>
    </source>
</evidence>
<evidence type="ECO:0000256" key="2">
    <source>
        <dbReference type="ARBA" id="ARBA00010637"/>
    </source>
</evidence>
<dbReference type="AlphaFoldDB" id="A0A421DK16"/>
<keyword evidence="9 10" id="KW-0472">Membrane</keyword>
<evidence type="ECO:0000256" key="3">
    <source>
        <dbReference type="ARBA" id="ARBA00022448"/>
    </source>
</evidence>
<dbReference type="GO" id="GO:0015628">
    <property type="term" value="P:protein secretion by the type II secretion system"/>
    <property type="evidence" value="ECO:0007669"/>
    <property type="project" value="InterPro"/>
</dbReference>
<dbReference type="SUPFAM" id="SSF103054">
    <property type="entry name" value="General secretion pathway protein M, EpsM"/>
    <property type="match status" value="1"/>
</dbReference>
<comment type="caution">
    <text evidence="12">The sequence shown here is derived from an EMBL/GenBank/DDBJ whole genome shotgun (WGS) entry which is preliminary data.</text>
</comment>
<dbReference type="EMBL" id="MJLZ01000050">
    <property type="protein sequence ID" value="RLM19424.1"/>
    <property type="molecule type" value="Genomic_DNA"/>
</dbReference>
<dbReference type="InterPro" id="IPR023229">
    <property type="entry name" value="T2SS_M_periplasmic_sf"/>
</dbReference>
<dbReference type="InterPro" id="IPR007690">
    <property type="entry name" value="T2SS_GspM"/>
</dbReference>
<dbReference type="GO" id="GO:0015627">
    <property type="term" value="C:type II protein secretion system complex"/>
    <property type="evidence" value="ECO:0007669"/>
    <property type="project" value="InterPro"/>
</dbReference>
<keyword evidence="8 11" id="KW-1133">Transmembrane helix</keyword>
<keyword evidence="3 10" id="KW-0813">Transport</keyword>
<sequence length="162" mass="18339">MNALCRCWRSITLRERNLIMISAALLLFYLAYSLFWQPWIQRENQWQRTVLRERQTVDWMLKQAPLVAQMPPSAVSGRDLSLPLVVSQSAGQRGLAVIRLQPQGNQIAVTLGRSDFNMLIHWLAELEQQYGVRVLALDVSAVAQAPGSVDISKLLLQRADNA</sequence>
<evidence type="ECO:0000256" key="11">
    <source>
        <dbReference type="SAM" id="Phobius"/>
    </source>
</evidence>